<dbReference type="InterPro" id="IPR030678">
    <property type="entry name" value="Peptide/Ni-bd"/>
</dbReference>
<evidence type="ECO:0000259" key="3">
    <source>
        <dbReference type="Pfam" id="PF00496"/>
    </source>
</evidence>
<organism evidence="4 5">
    <name type="scientific">Oceanobacillus neutriphilus</name>
    <dbReference type="NCBI Taxonomy" id="531815"/>
    <lineage>
        <taxon>Bacteria</taxon>
        <taxon>Bacillati</taxon>
        <taxon>Bacillota</taxon>
        <taxon>Bacilli</taxon>
        <taxon>Bacillales</taxon>
        <taxon>Bacillaceae</taxon>
        <taxon>Oceanobacillus</taxon>
    </lineage>
</organism>
<proteinExistence type="predicted"/>
<dbReference type="EMBL" id="BMLW01000022">
    <property type="protein sequence ID" value="GGP16779.1"/>
    <property type="molecule type" value="Genomic_DNA"/>
</dbReference>
<accession>A0ABQ2P2V5</accession>
<feature type="domain" description="Solute-binding protein family 5" evidence="3">
    <location>
        <begin position="94"/>
        <end position="449"/>
    </location>
</feature>
<reference evidence="5" key="1">
    <citation type="journal article" date="2019" name="Int. J. Syst. Evol. Microbiol.">
        <title>The Global Catalogue of Microorganisms (GCM) 10K type strain sequencing project: providing services to taxonomists for standard genome sequencing and annotation.</title>
        <authorList>
            <consortium name="The Broad Institute Genomics Platform"/>
            <consortium name="The Broad Institute Genome Sequencing Center for Infectious Disease"/>
            <person name="Wu L."/>
            <person name="Ma J."/>
        </authorList>
    </citation>
    <scope>NUCLEOTIDE SEQUENCE [LARGE SCALE GENOMIC DNA]</scope>
    <source>
        <strain evidence="5">CGMCC 1.7693</strain>
    </source>
</reference>
<sequence length="537" mass="59675">MKSLNLKSLLLVFGFICILFTLGACSSDGDAESSGNGSAEDESGEPVDGGTLNIGLSSNPNTLDPVRYTGVYESQIMRSIGDTLIVYNKDFSDFEPSIATEWETSEDLKSYTFKLRDDVYFQPGEYQDGRQMTADDVKYSLERSANESVMNRLTGVESVEVNDEFEITIHLTEPNAALLAMLTDKGNIIVPEEEVEGWGEQFGSHLVGTGPFQLKDWQTDQKVDLERHDNYWGEKPHIDSVVYTIISDPNMMTNALRSGDIDIATDIKGQSREVIEQDPELELLSEPGLSITYLDLNNQKGPTADPKVREAIYKATNVEELVSGANQYGGASVSYAPIPQESWGYTEDLEQYKPEYSPEEAKEILSETEYADGFSTEIYVGEARVPTATIFQNQMKENLNIDVEIKVVEWGTLSDTVSKNNAPMSIGGWSWYPDPYFFLNQLFHSDQIGSLGNGRGYSNEEVDKLLDQALTESVDQEERAALYQEAIKIIMGDYSRIEIDNQDSTAAISPKVKGFEISADMSINVVSPNGANVWLEE</sequence>
<dbReference type="Gene3D" id="3.90.76.10">
    <property type="entry name" value="Dipeptide-binding Protein, Domain 1"/>
    <property type="match status" value="1"/>
</dbReference>
<evidence type="ECO:0000256" key="2">
    <source>
        <dbReference type="SAM" id="SignalP"/>
    </source>
</evidence>
<dbReference type="InterPro" id="IPR039424">
    <property type="entry name" value="SBP_5"/>
</dbReference>
<dbReference type="CDD" id="cd00995">
    <property type="entry name" value="PBP2_NikA_DppA_OppA_like"/>
    <property type="match status" value="1"/>
</dbReference>
<evidence type="ECO:0000313" key="5">
    <source>
        <dbReference type="Proteomes" id="UP000641206"/>
    </source>
</evidence>
<dbReference type="Pfam" id="PF00496">
    <property type="entry name" value="SBP_bac_5"/>
    <property type="match status" value="1"/>
</dbReference>
<dbReference type="Gene3D" id="3.10.105.10">
    <property type="entry name" value="Dipeptide-binding Protein, Domain 3"/>
    <property type="match status" value="1"/>
</dbReference>
<keyword evidence="5" id="KW-1185">Reference proteome</keyword>
<comment type="caution">
    <text evidence="4">The sequence shown here is derived from an EMBL/GenBank/DDBJ whole genome shotgun (WGS) entry which is preliminary data.</text>
</comment>
<dbReference type="Gene3D" id="3.40.190.10">
    <property type="entry name" value="Periplasmic binding protein-like II"/>
    <property type="match status" value="1"/>
</dbReference>
<dbReference type="SUPFAM" id="SSF53850">
    <property type="entry name" value="Periplasmic binding protein-like II"/>
    <property type="match status" value="1"/>
</dbReference>
<name>A0ABQ2P2V5_9BACI</name>
<feature type="region of interest" description="Disordered" evidence="1">
    <location>
        <begin position="31"/>
        <end position="56"/>
    </location>
</feature>
<protein>
    <submittedName>
        <fullName evidence="4">Glutathione ABC transporter substrate-binding protein</fullName>
    </submittedName>
</protein>
<feature type="chain" id="PRO_5046378524" evidence="2">
    <location>
        <begin position="27"/>
        <end position="537"/>
    </location>
</feature>
<dbReference type="RefSeq" id="WP_188738338.1">
    <property type="nucleotide sequence ID" value="NZ_BMLW01000022.1"/>
</dbReference>
<feature type="signal peptide" evidence="2">
    <location>
        <begin position="1"/>
        <end position="26"/>
    </location>
</feature>
<dbReference type="PANTHER" id="PTHR30290">
    <property type="entry name" value="PERIPLASMIC BINDING COMPONENT OF ABC TRANSPORTER"/>
    <property type="match status" value="1"/>
</dbReference>
<dbReference type="PROSITE" id="PS51257">
    <property type="entry name" value="PROKAR_LIPOPROTEIN"/>
    <property type="match status" value="1"/>
</dbReference>
<dbReference type="InterPro" id="IPR000914">
    <property type="entry name" value="SBP_5_dom"/>
</dbReference>
<keyword evidence="2" id="KW-0732">Signal</keyword>
<evidence type="ECO:0000313" key="4">
    <source>
        <dbReference type="EMBL" id="GGP16779.1"/>
    </source>
</evidence>
<gene>
    <name evidence="4" type="primary">oppA</name>
    <name evidence="4" type="ORF">GCM10011346_50140</name>
</gene>
<dbReference type="Proteomes" id="UP000641206">
    <property type="component" value="Unassembled WGS sequence"/>
</dbReference>
<evidence type="ECO:0000256" key="1">
    <source>
        <dbReference type="SAM" id="MobiDB-lite"/>
    </source>
</evidence>
<dbReference type="PIRSF" id="PIRSF002741">
    <property type="entry name" value="MppA"/>
    <property type="match status" value="1"/>
</dbReference>